<evidence type="ECO:0000256" key="5">
    <source>
        <dbReference type="SAM" id="MobiDB-lite"/>
    </source>
</evidence>
<dbReference type="AlphaFoldDB" id="Q0V0U1"/>
<dbReference type="VEuPathDB" id="FungiDB:JI435_023730"/>
<dbReference type="Proteomes" id="UP000001055">
    <property type="component" value="Unassembled WGS sequence"/>
</dbReference>
<dbReference type="InterPro" id="IPR013083">
    <property type="entry name" value="Znf_RING/FYVE/PHD"/>
</dbReference>
<dbReference type="InterPro" id="IPR000306">
    <property type="entry name" value="Znf_FYVE"/>
</dbReference>
<dbReference type="STRING" id="321614.Q0V0U1"/>
<dbReference type="PROSITE" id="PS50178">
    <property type="entry name" value="ZF_FYVE"/>
    <property type="match status" value="1"/>
</dbReference>
<dbReference type="SMART" id="SM00064">
    <property type="entry name" value="FYVE"/>
    <property type="match status" value="1"/>
</dbReference>
<evidence type="ECO:0000259" key="6">
    <source>
        <dbReference type="PROSITE" id="PS50178"/>
    </source>
</evidence>
<keyword evidence="1" id="KW-0479">Metal-binding</keyword>
<dbReference type="InterPro" id="IPR011011">
    <property type="entry name" value="Znf_FYVE_PHD"/>
</dbReference>
<feature type="region of interest" description="Disordered" evidence="5">
    <location>
        <begin position="16"/>
        <end position="120"/>
    </location>
</feature>
<feature type="domain" description="FYVE-type" evidence="6">
    <location>
        <begin position="233"/>
        <end position="288"/>
    </location>
</feature>
<dbReference type="HOGENOM" id="CLU_082207_0_0_1"/>
<accession>Q0V0U1</accession>
<feature type="compositionally biased region" description="Polar residues" evidence="5">
    <location>
        <begin position="24"/>
        <end position="52"/>
    </location>
</feature>
<name>Q0V0U1_PHANO</name>
<gene>
    <name evidence="7" type="ORF">SNOG_02373</name>
</gene>
<sequence length="342" mass="37510">MATQFSTATAIPQHAPYQHHAYRKSTQYSPNASTVNTPMNVSPTSPRTTSALPLQRHQGIYQPRTAIGIPAALRKTEKPSSKSPPKLDSGVGSPNSGWQVNGGLQRTGTDESATPSSRVGNEDMLSIYNQEPLSPTSGPITRNHWQVWLPAVCAAGRLAALHLNTNIDATSRGTTTSADDALWWLLRAIQKFEVEGLATLLLASQLASLFQTNRTDEPIQADSSTPVCSASSCQEPFGFFQRRHHCRKCGGIFCWQHSSKQVRLDELARFHPDGVLHRACDRCHGSFREWEHLRSSRTNSESSENSAAAIEIEAPAPAKRPENPRVGSIAQSFQGAWNWSTF</sequence>
<evidence type="ECO:0000256" key="4">
    <source>
        <dbReference type="PROSITE-ProRule" id="PRU00091"/>
    </source>
</evidence>
<dbReference type="InParanoid" id="Q0V0U1"/>
<keyword evidence="3" id="KW-0862">Zinc</keyword>
<evidence type="ECO:0000256" key="1">
    <source>
        <dbReference type="ARBA" id="ARBA00022723"/>
    </source>
</evidence>
<evidence type="ECO:0000313" key="7">
    <source>
        <dbReference type="EMBL" id="EAT90585.2"/>
    </source>
</evidence>
<dbReference type="KEGG" id="pno:SNOG_02373"/>
<dbReference type="GO" id="GO:0008270">
    <property type="term" value="F:zinc ion binding"/>
    <property type="evidence" value="ECO:0007669"/>
    <property type="project" value="UniProtKB-KW"/>
</dbReference>
<feature type="compositionally biased region" description="Polar residues" evidence="5">
    <location>
        <begin position="92"/>
        <end position="119"/>
    </location>
</feature>
<dbReference type="RefSeq" id="XP_001792980.1">
    <property type="nucleotide sequence ID" value="XM_001792928.1"/>
</dbReference>
<dbReference type="Pfam" id="PF01363">
    <property type="entry name" value="FYVE"/>
    <property type="match status" value="1"/>
</dbReference>
<keyword evidence="2 4" id="KW-0863">Zinc-finger</keyword>
<dbReference type="EMBL" id="CH445327">
    <property type="protein sequence ID" value="EAT90585.2"/>
    <property type="molecule type" value="Genomic_DNA"/>
</dbReference>
<proteinExistence type="predicted"/>
<evidence type="ECO:0000256" key="2">
    <source>
        <dbReference type="ARBA" id="ARBA00022771"/>
    </source>
</evidence>
<dbReference type="PANTHER" id="PTHR47794:SF1">
    <property type="entry name" value="VACUOLAR PROTEIN SORTING-ASSOCIATED PROTEIN 27"/>
    <property type="match status" value="1"/>
</dbReference>
<evidence type="ECO:0000313" key="8">
    <source>
        <dbReference type="Proteomes" id="UP000001055"/>
    </source>
</evidence>
<dbReference type="SUPFAM" id="SSF57903">
    <property type="entry name" value="FYVE/PHD zinc finger"/>
    <property type="match status" value="1"/>
</dbReference>
<dbReference type="CDD" id="cd15760">
    <property type="entry name" value="FYVE_scVPS27p_like"/>
    <property type="match status" value="1"/>
</dbReference>
<dbReference type="InterPro" id="IPR017455">
    <property type="entry name" value="Znf_FYVE-rel"/>
</dbReference>
<evidence type="ECO:0000256" key="3">
    <source>
        <dbReference type="ARBA" id="ARBA00022833"/>
    </source>
</evidence>
<dbReference type="Gene3D" id="3.30.40.10">
    <property type="entry name" value="Zinc/RING finger domain, C3HC4 (zinc finger)"/>
    <property type="match status" value="1"/>
</dbReference>
<dbReference type="GeneID" id="5969830"/>
<dbReference type="PANTHER" id="PTHR47794">
    <property type="entry name" value="VACUOLAR PROTEIN SORTING-ASSOCIATED PROTEIN 27"/>
    <property type="match status" value="1"/>
</dbReference>
<organism evidence="7 8">
    <name type="scientific">Phaeosphaeria nodorum (strain SN15 / ATCC MYA-4574 / FGSC 10173)</name>
    <name type="common">Glume blotch fungus</name>
    <name type="synonym">Parastagonospora nodorum</name>
    <dbReference type="NCBI Taxonomy" id="321614"/>
    <lineage>
        <taxon>Eukaryota</taxon>
        <taxon>Fungi</taxon>
        <taxon>Dikarya</taxon>
        <taxon>Ascomycota</taxon>
        <taxon>Pezizomycotina</taxon>
        <taxon>Dothideomycetes</taxon>
        <taxon>Pleosporomycetidae</taxon>
        <taxon>Pleosporales</taxon>
        <taxon>Pleosporineae</taxon>
        <taxon>Phaeosphaeriaceae</taxon>
        <taxon>Parastagonospora</taxon>
    </lineage>
</organism>
<dbReference type="eggNOG" id="KOG1729">
    <property type="taxonomic scope" value="Eukaryota"/>
</dbReference>
<reference evidence="8" key="1">
    <citation type="journal article" date="2007" name="Plant Cell">
        <title>Dothideomycete-plant interactions illuminated by genome sequencing and EST analysis of the wheat pathogen Stagonospora nodorum.</title>
        <authorList>
            <person name="Hane J.K."/>
            <person name="Lowe R.G."/>
            <person name="Solomon P.S."/>
            <person name="Tan K.C."/>
            <person name="Schoch C.L."/>
            <person name="Spatafora J.W."/>
            <person name="Crous P.W."/>
            <person name="Kodira C."/>
            <person name="Birren B.W."/>
            <person name="Galagan J.E."/>
            <person name="Torriani S.F."/>
            <person name="McDonald B.A."/>
            <person name="Oliver R.P."/>
        </authorList>
    </citation>
    <scope>NUCLEOTIDE SEQUENCE [LARGE SCALE GENOMIC DNA]</scope>
    <source>
        <strain evidence="8">SN15 / ATCC MYA-4574 / FGSC 10173</strain>
    </source>
</reference>
<protein>
    <recommendedName>
        <fullName evidence="6">FYVE-type domain-containing protein</fullName>
    </recommendedName>
</protein>